<dbReference type="PROSITE" id="PS51846">
    <property type="entry name" value="CNNM"/>
    <property type="match status" value="1"/>
</dbReference>
<keyword evidence="2 3" id="KW-0812">Transmembrane</keyword>
<dbReference type="PANTHER" id="PTHR12064:SF97">
    <property type="entry name" value="METAL TRANSPORTER CNNM-5"/>
    <property type="match status" value="1"/>
</dbReference>
<evidence type="ECO:0000259" key="4">
    <source>
        <dbReference type="PROSITE" id="PS51846"/>
    </source>
</evidence>
<name>A0ABM1B5I7_LIMPO</name>
<evidence type="ECO:0000313" key="6">
    <source>
        <dbReference type="RefSeq" id="XP_013775250.1"/>
    </source>
</evidence>
<keyword evidence="5" id="KW-1185">Reference proteome</keyword>
<feature type="transmembrane region" description="Helical" evidence="3">
    <location>
        <begin position="94"/>
        <end position="114"/>
    </location>
</feature>
<reference evidence="6" key="1">
    <citation type="submission" date="2025-08" db="UniProtKB">
        <authorList>
            <consortium name="RefSeq"/>
        </authorList>
    </citation>
    <scope>IDENTIFICATION</scope>
    <source>
        <tissue evidence="6">Muscle</tissue>
    </source>
</reference>
<dbReference type="GeneID" id="106460113"/>
<feature type="transmembrane region" description="Helical" evidence="3">
    <location>
        <begin position="35"/>
        <end position="60"/>
    </location>
</feature>
<proteinExistence type="predicted"/>
<dbReference type="InterPro" id="IPR002550">
    <property type="entry name" value="CNNM"/>
</dbReference>
<keyword evidence="2 3" id="KW-0472">Membrane</keyword>
<evidence type="ECO:0000256" key="3">
    <source>
        <dbReference type="SAM" id="Phobius"/>
    </source>
</evidence>
<accession>A0ABM1B5I7</accession>
<gene>
    <name evidence="6" type="primary">LOC106460113</name>
</gene>
<dbReference type="InterPro" id="IPR045095">
    <property type="entry name" value="ACDP"/>
</dbReference>
<evidence type="ECO:0000256" key="2">
    <source>
        <dbReference type="PROSITE-ProRule" id="PRU01193"/>
    </source>
</evidence>
<sequence length="184" mass="20127">MAKIECFLDGLDKLNCSGNIYVQEEPPLSYKDEKFWIYIGVYVALVLVAGLMSGLTMGLLSMDITSLRVLEREGKPQEKKNAHTIIPLVEKHHLLLVTLIFGNAAAVEAMPLFLDRVSNPITAVVVSVTAVLLVGEVIPQALCTRFGLAIGATLSPYVYASLISPLKYYCVHFLSVSAHASYKI</sequence>
<keyword evidence="2 3" id="KW-1133">Transmembrane helix</keyword>
<evidence type="ECO:0000313" key="5">
    <source>
        <dbReference type="Proteomes" id="UP000694941"/>
    </source>
</evidence>
<dbReference type="Proteomes" id="UP000694941">
    <property type="component" value="Unplaced"/>
</dbReference>
<dbReference type="RefSeq" id="XP_013775250.1">
    <property type="nucleotide sequence ID" value="XM_013919796.2"/>
</dbReference>
<protein>
    <submittedName>
        <fullName evidence="6">DUF21 domain-containing protein At4g33700-like</fullName>
    </submittedName>
</protein>
<keyword evidence="1" id="KW-0677">Repeat</keyword>
<dbReference type="Pfam" id="PF01595">
    <property type="entry name" value="CNNM"/>
    <property type="match status" value="1"/>
</dbReference>
<evidence type="ECO:0000256" key="1">
    <source>
        <dbReference type="ARBA" id="ARBA00022737"/>
    </source>
</evidence>
<organism evidence="5 6">
    <name type="scientific">Limulus polyphemus</name>
    <name type="common">Atlantic horseshoe crab</name>
    <dbReference type="NCBI Taxonomy" id="6850"/>
    <lineage>
        <taxon>Eukaryota</taxon>
        <taxon>Metazoa</taxon>
        <taxon>Ecdysozoa</taxon>
        <taxon>Arthropoda</taxon>
        <taxon>Chelicerata</taxon>
        <taxon>Merostomata</taxon>
        <taxon>Xiphosura</taxon>
        <taxon>Limulidae</taxon>
        <taxon>Limulus</taxon>
    </lineage>
</organism>
<dbReference type="PANTHER" id="PTHR12064">
    <property type="entry name" value="METAL TRANSPORTER CNNM"/>
    <property type="match status" value="1"/>
</dbReference>
<feature type="domain" description="CNNM transmembrane" evidence="4">
    <location>
        <begin position="31"/>
        <end position="156"/>
    </location>
</feature>
<feature type="transmembrane region" description="Helical" evidence="3">
    <location>
        <begin position="120"/>
        <end position="138"/>
    </location>
</feature>